<dbReference type="Proteomes" id="UP001516662">
    <property type="component" value="Unassembled WGS sequence"/>
</dbReference>
<reference evidence="2 3" key="1">
    <citation type="submission" date="2020-10" db="EMBL/GenBank/DDBJ databases">
        <title>Bacillus sp. HD4P25, an endophyte from a halophyte.</title>
        <authorList>
            <person name="Sun J.-Q."/>
        </authorList>
    </citation>
    <scope>NUCLEOTIDE SEQUENCE [LARGE SCALE GENOMIC DNA]</scope>
    <source>
        <strain evidence="2 3">YIM 93174</strain>
    </source>
</reference>
<organism evidence="2 3">
    <name type="scientific">Litchfieldia luteola</name>
    <dbReference type="NCBI Taxonomy" id="682179"/>
    <lineage>
        <taxon>Bacteria</taxon>
        <taxon>Bacillati</taxon>
        <taxon>Bacillota</taxon>
        <taxon>Bacilli</taxon>
        <taxon>Bacillales</taxon>
        <taxon>Bacillaceae</taxon>
        <taxon>Litchfieldia</taxon>
    </lineage>
</organism>
<protein>
    <submittedName>
        <fullName evidence="2">Uncharacterized protein</fullName>
    </submittedName>
</protein>
<dbReference type="EMBL" id="JADCLJ010000025">
    <property type="protein sequence ID" value="MBE4910519.1"/>
    <property type="molecule type" value="Genomic_DNA"/>
</dbReference>
<feature type="transmembrane region" description="Helical" evidence="1">
    <location>
        <begin position="39"/>
        <end position="65"/>
    </location>
</feature>
<keyword evidence="1" id="KW-0812">Transmembrane</keyword>
<keyword evidence="3" id="KW-1185">Reference proteome</keyword>
<comment type="caution">
    <text evidence="2">The sequence shown here is derived from an EMBL/GenBank/DDBJ whole genome shotgun (WGS) entry which is preliminary data.</text>
</comment>
<evidence type="ECO:0000313" key="2">
    <source>
        <dbReference type="EMBL" id="MBE4910519.1"/>
    </source>
</evidence>
<dbReference type="RefSeq" id="WP_193539808.1">
    <property type="nucleotide sequence ID" value="NZ_JADCLJ010000025.1"/>
</dbReference>
<keyword evidence="1" id="KW-1133">Transmembrane helix</keyword>
<evidence type="ECO:0000313" key="3">
    <source>
        <dbReference type="Proteomes" id="UP001516662"/>
    </source>
</evidence>
<gene>
    <name evidence="2" type="ORF">IMZ08_21000</name>
</gene>
<sequence length="88" mass="9688">MNEKQLKPLLFIKRITTVGLIIGLALAIFSFFVSGISQGYFLSVGISIMVSSMLVFGFGMFLALIEELSQNNQVNKSANAYYAKNSSR</sequence>
<name>A0ABR9QPT7_9BACI</name>
<proteinExistence type="predicted"/>
<keyword evidence="1" id="KW-0472">Membrane</keyword>
<evidence type="ECO:0000256" key="1">
    <source>
        <dbReference type="SAM" id="Phobius"/>
    </source>
</evidence>
<feature type="transmembrane region" description="Helical" evidence="1">
    <location>
        <begin position="12"/>
        <end position="33"/>
    </location>
</feature>
<accession>A0ABR9QPT7</accession>